<dbReference type="PANTHER" id="PTHR43442">
    <property type="entry name" value="GLUCONOKINASE-RELATED"/>
    <property type="match status" value="1"/>
</dbReference>
<accession>A0ABU0S839</accession>
<proteinExistence type="inferred from homology"/>
<evidence type="ECO:0000256" key="3">
    <source>
        <dbReference type="ARBA" id="ARBA00012054"/>
    </source>
</evidence>
<evidence type="ECO:0000256" key="6">
    <source>
        <dbReference type="ARBA" id="ARBA00022777"/>
    </source>
</evidence>
<gene>
    <name evidence="10" type="ORF">QFZ34_002003</name>
</gene>
<organism evidence="10 11">
    <name type="scientific">Phyllobacterium ifriqiyense</name>
    <dbReference type="NCBI Taxonomy" id="314238"/>
    <lineage>
        <taxon>Bacteria</taxon>
        <taxon>Pseudomonadati</taxon>
        <taxon>Pseudomonadota</taxon>
        <taxon>Alphaproteobacteria</taxon>
        <taxon>Hyphomicrobiales</taxon>
        <taxon>Phyllobacteriaceae</taxon>
        <taxon>Phyllobacterium</taxon>
    </lineage>
</organism>
<evidence type="ECO:0000313" key="10">
    <source>
        <dbReference type="EMBL" id="MDQ0996821.1"/>
    </source>
</evidence>
<evidence type="ECO:0000256" key="8">
    <source>
        <dbReference type="ARBA" id="ARBA00048090"/>
    </source>
</evidence>
<dbReference type="InterPro" id="IPR006001">
    <property type="entry name" value="Therm_gnt_kin"/>
</dbReference>
<protein>
    <recommendedName>
        <fullName evidence="3 9">Gluconokinase</fullName>
        <ecNumber evidence="3 9">2.7.1.12</ecNumber>
    </recommendedName>
</protein>
<keyword evidence="6 9" id="KW-0418">Kinase</keyword>
<comment type="catalytic activity">
    <reaction evidence="8 9">
        <text>D-gluconate + ATP = 6-phospho-D-gluconate + ADP + H(+)</text>
        <dbReference type="Rhea" id="RHEA:19433"/>
        <dbReference type="ChEBI" id="CHEBI:15378"/>
        <dbReference type="ChEBI" id="CHEBI:18391"/>
        <dbReference type="ChEBI" id="CHEBI:30616"/>
        <dbReference type="ChEBI" id="CHEBI:58759"/>
        <dbReference type="ChEBI" id="CHEBI:456216"/>
        <dbReference type="EC" id="2.7.1.12"/>
    </reaction>
</comment>
<keyword evidence="11" id="KW-1185">Reference proteome</keyword>
<comment type="caution">
    <text evidence="10">The sequence shown here is derived from an EMBL/GenBank/DDBJ whole genome shotgun (WGS) entry which is preliminary data.</text>
</comment>
<dbReference type="Proteomes" id="UP001237780">
    <property type="component" value="Unassembled WGS sequence"/>
</dbReference>
<dbReference type="SUPFAM" id="SSF52540">
    <property type="entry name" value="P-loop containing nucleoside triphosphate hydrolases"/>
    <property type="match status" value="1"/>
</dbReference>
<reference evidence="10 11" key="1">
    <citation type="submission" date="2023-07" db="EMBL/GenBank/DDBJ databases">
        <title>Comparative genomics of wheat-associated soil bacteria to identify genetic determinants of phenazine resistance.</title>
        <authorList>
            <person name="Mouncey N."/>
        </authorList>
    </citation>
    <scope>NUCLEOTIDE SEQUENCE [LARGE SCALE GENOMIC DNA]</scope>
    <source>
        <strain evidence="10 11">W4I11</strain>
    </source>
</reference>
<dbReference type="GO" id="GO:0046316">
    <property type="term" value="F:gluconokinase activity"/>
    <property type="evidence" value="ECO:0007669"/>
    <property type="project" value="UniProtKB-EC"/>
</dbReference>
<keyword evidence="7 9" id="KW-0067">ATP-binding</keyword>
<keyword evidence="4 9" id="KW-0808">Transferase</keyword>
<evidence type="ECO:0000256" key="1">
    <source>
        <dbReference type="ARBA" id="ARBA00004761"/>
    </source>
</evidence>
<evidence type="ECO:0000256" key="4">
    <source>
        <dbReference type="ARBA" id="ARBA00022679"/>
    </source>
</evidence>
<dbReference type="EC" id="2.7.1.12" evidence="3 9"/>
<dbReference type="CDD" id="cd02021">
    <property type="entry name" value="GntK"/>
    <property type="match status" value="1"/>
</dbReference>
<evidence type="ECO:0000256" key="7">
    <source>
        <dbReference type="ARBA" id="ARBA00022840"/>
    </source>
</evidence>
<dbReference type="InterPro" id="IPR031322">
    <property type="entry name" value="Shikimate/glucono_kinase"/>
</dbReference>
<dbReference type="RefSeq" id="WP_307280021.1">
    <property type="nucleotide sequence ID" value="NZ_JAUSZT010000003.1"/>
</dbReference>
<comment type="pathway">
    <text evidence="1">Carbohydrate acid metabolism.</text>
</comment>
<dbReference type="Gene3D" id="3.40.50.300">
    <property type="entry name" value="P-loop containing nucleotide triphosphate hydrolases"/>
    <property type="match status" value="1"/>
</dbReference>
<evidence type="ECO:0000256" key="5">
    <source>
        <dbReference type="ARBA" id="ARBA00022741"/>
    </source>
</evidence>
<dbReference type="InterPro" id="IPR027417">
    <property type="entry name" value="P-loop_NTPase"/>
</dbReference>
<dbReference type="NCBIfam" id="TIGR01313">
    <property type="entry name" value="therm_gnt_kin"/>
    <property type="match status" value="1"/>
</dbReference>
<dbReference type="Pfam" id="PF01202">
    <property type="entry name" value="SKI"/>
    <property type="match status" value="1"/>
</dbReference>
<name>A0ABU0S839_9HYPH</name>
<dbReference type="EMBL" id="JAUSZT010000003">
    <property type="protein sequence ID" value="MDQ0996821.1"/>
    <property type="molecule type" value="Genomic_DNA"/>
</dbReference>
<evidence type="ECO:0000313" key="11">
    <source>
        <dbReference type="Proteomes" id="UP001237780"/>
    </source>
</evidence>
<dbReference type="PANTHER" id="PTHR43442:SF3">
    <property type="entry name" value="GLUCONOKINASE-RELATED"/>
    <property type="match status" value="1"/>
</dbReference>
<comment type="similarity">
    <text evidence="2 9">Belongs to the gluconokinase GntK/GntV family.</text>
</comment>
<evidence type="ECO:0000256" key="2">
    <source>
        <dbReference type="ARBA" id="ARBA00008420"/>
    </source>
</evidence>
<evidence type="ECO:0000256" key="9">
    <source>
        <dbReference type="RuleBase" id="RU363066"/>
    </source>
</evidence>
<keyword evidence="5 9" id="KW-0547">Nucleotide-binding</keyword>
<sequence>MIRIIVMGVSGSGKTSVGVAIAEALKLPFLEGDTLHPERNVEKMSSGIPLTDDDRWPWLDKIGIELAEAENGLVVSCSALKKSYRERLREKAGGPLAFIFLDGEVEVLRSHMGKRTGHFMPVSMLDSQLSTLESPVGEDLVFRQDVSRSIDAIVGASVGWLRRLRV</sequence>